<dbReference type="EMBL" id="BSNM01000006">
    <property type="protein sequence ID" value="GLQ30532.1"/>
    <property type="molecule type" value="Genomic_DNA"/>
</dbReference>
<reference evidence="1" key="1">
    <citation type="journal article" date="2014" name="Int. J. Syst. Evol. Microbiol.">
        <title>Complete genome sequence of Corynebacterium casei LMG S-19264T (=DSM 44701T), isolated from a smear-ripened cheese.</title>
        <authorList>
            <consortium name="US DOE Joint Genome Institute (JGI-PGF)"/>
            <person name="Walter F."/>
            <person name="Albersmeier A."/>
            <person name="Kalinowski J."/>
            <person name="Ruckert C."/>
        </authorList>
    </citation>
    <scope>NUCLEOTIDE SEQUENCE</scope>
    <source>
        <strain evidence="1">NBRC 110071</strain>
    </source>
</reference>
<gene>
    <name evidence="1" type="ORF">GCM10007876_10100</name>
</gene>
<dbReference type="Proteomes" id="UP001161389">
    <property type="component" value="Unassembled WGS sequence"/>
</dbReference>
<name>A0AA37S7I7_9GAMM</name>
<sequence length="270" mass="29902">MLVSGIAASDEKLTPIYFYDPEITISRNSTLKQKLDQFLVQRGNYQFQPVTDRDIFSSLTATETDSVFMMSSWLFDSLINKAELTAQLVGIKNNTPYYKKLLVIHKDHLSTPPSELIVASTGSSAYSNSVLDNILNKTGLSRYKDITRSKLLSVPKDLDALLSVGFGMAQAALSTEDSLLQLQRLYQNQHQQLEVLGLSAPLMRILVVTPKQSSPETARLIHVIEQMGQSQTGKISLSLIGLDSWMQVKDAVSLAPSNKLKEKQQGGKKP</sequence>
<dbReference type="AlphaFoldDB" id="A0AA37S7I7"/>
<reference evidence="1" key="2">
    <citation type="submission" date="2023-01" db="EMBL/GenBank/DDBJ databases">
        <title>Draft genome sequence of Litoribrevibacter albus strain NBRC 110071.</title>
        <authorList>
            <person name="Sun Q."/>
            <person name="Mori K."/>
        </authorList>
    </citation>
    <scope>NUCLEOTIDE SEQUENCE</scope>
    <source>
        <strain evidence="1">NBRC 110071</strain>
    </source>
</reference>
<keyword evidence="2" id="KW-1185">Reference proteome</keyword>
<evidence type="ECO:0000313" key="1">
    <source>
        <dbReference type="EMBL" id="GLQ30532.1"/>
    </source>
</evidence>
<organism evidence="1 2">
    <name type="scientific">Litoribrevibacter albus</name>
    <dbReference type="NCBI Taxonomy" id="1473156"/>
    <lineage>
        <taxon>Bacteria</taxon>
        <taxon>Pseudomonadati</taxon>
        <taxon>Pseudomonadota</taxon>
        <taxon>Gammaproteobacteria</taxon>
        <taxon>Oceanospirillales</taxon>
        <taxon>Oceanospirillaceae</taxon>
        <taxon>Litoribrevibacter</taxon>
    </lineage>
</organism>
<accession>A0AA37S7I7</accession>
<evidence type="ECO:0008006" key="3">
    <source>
        <dbReference type="Google" id="ProtNLM"/>
    </source>
</evidence>
<proteinExistence type="predicted"/>
<comment type="caution">
    <text evidence="1">The sequence shown here is derived from an EMBL/GenBank/DDBJ whole genome shotgun (WGS) entry which is preliminary data.</text>
</comment>
<protein>
    <recommendedName>
        <fullName evidence="3">Phosphate/phosphite/phosphonate ABC transporter substrate-binding protein</fullName>
    </recommendedName>
</protein>
<evidence type="ECO:0000313" key="2">
    <source>
        <dbReference type="Proteomes" id="UP001161389"/>
    </source>
</evidence>